<protein>
    <recommendedName>
        <fullName evidence="12">Acid protease</fullName>
    </recommendedName>
</protein>
<dbReference type="InterPro" id="IPR033121">
    <property type="entry name" value="PEPTIDASE_A1"/>
</dbReference>
<proteinExistence type="inferred from homology"/>
<dbReference type="Pfam" id="PF00026">
    <property type="entry name" value="Asp"/>
    <property type="match status" value="1"/>
</dbReference>
<dbReference type="InterPro" id="IPR036851">
    <property type="entry name" value="Chloroperoxidase-like_sf"/>
</dbReference>
<evidence type="ECO:0000256" key="4">
    <source>
        <dbReference type="ARBA" id="ARBA00022723"/>
    </source>
</evidence>
<dbReference type="AlphaFoldDB" id="A0A0C9UG74"/>
<dbReference type="EMBL" id="KN837132">
    <property type="protein sequence ID" value="KIJ42038.1"/>
    <property type="molecule type" value="Genomic_DNA"/>
</dbReference>
<dbReference type="GO" id="GO:0046872">
    <property type="term" value="F:metal ion binding"/>
    <property type="evidence" value="ECO:0007669"/>
    <property type="project" value="UniProtKB-KW"/>
</dbReference>
<evidence type="ECO:0000313" key="11">
    <source>
        <dbReference type="Proteomes" id="UP000054279"/>
    </source>
</evidence>
<evidence type="ECO:0000259" key="9">
    <source>
        <dbReference type="PROSITE" id="PS51767"/>
    </source>
</evidence>
<dbReference type="InterPro" id="IPR034164">
    <property type="entry name" value="Pepsin-like_dom"/>
</dbReference>
<dbReference type="Gene3D" id="2.40.70.10">
    <property type="entry name" value="Acid Proteases"/>
    <property type="match status" value="1"/>
</dbReference>
<dbReference type="PROSITE" id="PS51405">
    <property type="entry name" value="HEME_HALOPEROXIDASE"/>
    <property type="match status" value="1"/>
</dbReference>
<keyword evidence="5" id="KW-0560">Oxidoreductase</keyword>
<evidence type="ECO:0000313" key="10">
    <source>
        <dbReference type="EMBL" id="KIJ42038.1"/>
    </source>
</evidence>
<dbReference type="InterPro" id="IPR000028">
    <property type="entry name" value="Chloroperoxidase"/>
</dbReference>
<dbReference type="SUPFAM" id="SSF47571">
    <property type="entry name" value="Cloroperoxidase"/>
    <property type="match status" value="1"/>
</dbReference>
<name>A0A0C9UG74_SPHS4</name>
<evidence type="ECO:0000256" key="2">
    <source>
        <dbReference type="ARBA" id="ARBA00022559"/>
    </source>
</evidence>
<sequence length="621" mass="67460">MILDLNQIQIPSLRLKGRELLSLSITEMFKCYGRCVAVVPGETTVLQHGANTTSTRYRQQQLSVGAYSVEVTIGGVQVPLLLDTGSADLWSVSTDCTQSSCGNISGFPLIETQTFKPTKIDFALGYGDAFTITSVTGLVVSGPVTLVGIEVDNQFFGAGSFTNSNVVFDGLTGILGVGFHVNSDLLQTLVRQERDPAANGCLIIDFINSQLPTQGPFLSRLVATGELEQHMFTITLQRDSVDIGGNVGQLTIGTLPDGVRNDSLTWVPVQRSSLDNAGVVGPSDSPDEESFVAIRIPWVTLRLAVYEQIIKPASGKPFRMFKLSSTIILLTIVRLAAVMPVYESLVGLGEREVNEFITRNSVAPIPNPPAPLAKGQYGLKLSDNAAHPFIIPGPDDLRGPCPALNTLANHGFLPRNGVASPDQIVTAVMEGDTSMSRVDAFFGDPAAFNQTRFNDFLTFSTQYGANGNQPELDFTAPRILSAYSEAVSPIAYFIDGCLNNRQLTQAATRSFFVDQRLLADFYRQPAPVTFDIIESMLGQFFAKYPFTPGVNHGKNNYKLMPKTPALSDFCGIYKDLVLRVIPAQYPKPKGQVKDALKKNLGFLFAAVKENHNCTQAFSYGR</sequence>
<evidence type="ECO:0000259" key="8">
    <source>
        <dbReference type="PROSITE" id="PS51405"/>
    </source>
</evidence>
<evidence type="ECO:0000256" key="7">
    <source>
        <dbReference type="ARBA" id="ARBA00025795"/>
    </source>
</evidence>
<gene>
    <name evidence="10" type="ORF">M422DRAFT_254729</name>
</gene>
<evidence type="ECO:0008006" key="12">
    <source>
        <dbReference type="Google" id="ProtNLM"/>
    </source>
</evidence>
<reference evidence="10 11" key="1">
    <citation type="submission" date="2014-06" db="EMBL/GenBank/DDBJ databases">
        <title>Evolutionary Origins and Diversification of the Mycorrhizal Mutualists.</title>
        <authorList>
            <consortium name="DOE Joint Genome Institute"/>
            <consortium name="Mycorrhizal Genomics Consortium"/>
            <person name="Kohler A."/>
            <person name="Kuo A."/>
            <person name="Nagy L.G."/>
            <person name="Floudas D."/>
            <person name="Copeland A."/>
            <person name="Barry K.W."/>
            <person name="Cichocki N."/>
            <person name="Veneault-Fourrey C."/>
            <person name="LaButti K."/>
            <person name="Lindquist E.A."/>
            <person name="Lipzen A."/>
            <person name="Lundell T."/>
            <person name="Morin E."/>
            <person name="Murat C."/>
            <person name="Riley R."/>
            <person name="Ohm R."/>
            <person name="Sun H."/>
            <person name="Tunlid A."/>
            <person name="Henrissat B."/>
            <person name="Grigoriev I.V."/>
            <person name="Hibbett D.S."/>
            <person name="Martin F."/>
        </authorList>
    </citation>
    <scope>NUCLEOTIDE SEQUENCE [LARGE SCALE GENOMIC DNA]</scope>
    <source>
        <strain evidence="10 11">SS14</strain>
    </source>
</reference>
<comment type="similarity">
    <text evidence="7">Belongs to the chloroperoxidase family.</text>
</comment>
<dbReference type="OrthoDB" id="2542103at2759"/>
<dbReference type="Gene3D" id="1.10.489.10">
    <property type="entry name" value="Chloroperoxidase-like"/>
    <property type="match status" value="3"/>
</dbReference>
<dbReference type="InterPro" id="IPR021109">
    <property type="entry name" value="Peptidase_aspartic_dom_sf"/>
</dbReference>
<feature type="domain" description="Heme haloperoxidase family profile" evidence="8">
    <location>
        <begin position="385"/>
        <end position="538"/>
    </location>
</feature>
<accession>A0A0C9UG74</accession>
<keyword evidence="4" id="KW-0479">Metal-binding</keyword>
<dbReference type="HOGENOM" id="CLU_440172_0_0_1"/>
<keyword evidence="6" id="KW-0408">Iron</keyword>
<dbReference type="Pfam" id="PF01328">
    <property type="entry name" value="Peroxidase_2"/>
    <property type="match status" value="1"/>
</dbReference>
<keyword evidence="3" id="KW-0349">Heme</keyword>
<dbReference type="GO" id="GO:0004601">
    <property type="term" value="F:peroxidase activity"/>
    <property type="evidence" value="ECO:0007669"/>
    <property type="project" value="UniProtKB-KW"/>
</dbReference>
<dbReference type="Proteomes" id="UP000054279">
    <property type="component" value="Unassembled WGS sequence"/>
</dbReference>
<organism evidence="10 11">
    <name type="scientific">Sphaerobolus stellatus (strain SS14)</name>
    <dbReference type="NCBI Taxonomy" id="990650"/>
    <lineage>
        <taxon>Eukaryota</taxon>
        <taxon>Fungi</taxon>
        <taxon>Dikarya</taxon>
        <taxon>Basidiomycota</taxon>
        <taxon>Agaricomycotina</taxon>
        <taxon>Agaricomycetes</taxon>
        <taxon>Phallomycetidae</taxon>
        <taxon>Geastrales</taxon>
        <taxon>Sphaerobolaceae</taxon>
        <taxon>Sphaerobolus</taxon>
    </lineage>
</organism>
<dbReference type="SUPFAM" id="SSF50630">
    <property type="entry name" value="Acid proteases"/>
    <property type="match status" value="1"/>
</dbReference>
<dbReference type="PANTHER" id="PTHR33577:SF9">
    <property type="entry name" value="PEROXIDASE STCC"/>
    <property type="match status" value="1"/>
</dbReference>
<keyword evidence="11" id="KW-1185">Reference proteome</keyword>
<evidence type="ECO:0000256" key="6">
    <source>
        <dbReference type="ARBA" id="ARBA00023004"/>
    </source>
</evidence>
<dbReference type="CDD" id="cd05471">
    <property type="entry name" value="pepsin_like"/>
    <property type="match status" value="1"/>
</dbReference>
<feature type="domain" description="Peptidase A1" evidence="9">
    <location>
        <begin position="67"/>
        <end position="540"/>
    </location>
</feature>
<dbReference type="PROSITE" id="PS51767">
    <property type="entry name" value="PEPTIDASE_A1"/>
    <property type="match status" value="1"/>
</dbReference>
<dbReference type="PANTHER" id="PTHR33577">
    <property type="entry name" value="STERIGMATOCYSTIN BIOSYNTHESIS PEROXIDASE STCC-RELATED"/>
    <property type="match status" value="1"/>
</dbReference>
<keyword evidence="2" id="KW-0575">Peroxidase</keyword>
<comment type="cofactor">
    <cofactor evidence="1">
        <name>heme b</name>
        <dbReference type="ChEBI" id="CHEBI:60344"/>
    </cofactor>
</comment>
<evidence type="ECO:0000256" key="5">
    <source>
        <dbReference type="ARBA" id="ARBA00023002"/>
    </source>
</evidence>
<evidence type="ECO:0000256" key="3">
    <source>
        <dbReference type="ARBA" id="ARBA00022617"/>
    </source>
</evidence>
<evidence type="ECO:0000256" key="1">
    <source>
        <dbReference type="ARBA" id="ARBA00001970"/>
    </source>
</evidence>